<evidence type="ECO:0000259" key="6">
    <source>
        <dbReference type="Pfam" id="PF08573"/>
    </source>
</evidence>
<keyword evidence="8" id="KW-1185">Reference proteome</keyword>
<feature type="compositionally biased region" description="Polar residues" evidence="5">
    <location>
        <begin position="531"/>
        <end position="544"/>
    </location>
</feature>
<comment type="caution">
    <text evidence="7">The sequence shown here is derived from an EMBL/GenBank/DDBJ whole genome shotgun (WGS) entry which is preliminary data.</text>
</comment>
<reference evidence="7" key="1">
    <citation type="submission" date="2022-07" db="EMBL/GenBank/DDBJ databases">
        <title>The genome of Lyophyllum shimeji provides insight into the initial evolution of ectomycorrhizal fungal genome.</title>
        <authorList>
            <person name="Kobayashi Y."/>
            <person name="Shibata T."/>
            <person name="Hirakawa H."/>
            <person name="Shigenobu S."/>
            <person name="Nishiyama T."/>
            <person name="Yamada A."/>
            <person name="Hasebe M."/>
            <person name="Kawaguchi M."/>
        </authorList>
    </citation>
    <scope>NUCLEOTIDE SEQUENCE</scope>
    <source>
        <strain evidence="7">AT787</strain>
    </source>
</reference>
<protein>
    <submittedName>
        <fullName evidence="7">DNA repair protein endonuclease SAE2/CtIP C-terminus</fullName>
    </submittedName>
</protein>
<feature type="compositionally biased region" description="Polar residues" evidence="5">
    <location>
        <begin position="384"/>
        <end position="393"/>
    </location>
</feature>
<dbReference type="Proteomes" id="UP001063166">
    <property type="component" value="Unassembled WGS sequence"/>
</dbReference>
<keyword evidence="7" id="KW-0378">Hydrolase</keyword>
<feature type="compositionally biased region" description="Low complexity" evidence="5">
    <location>
        <begin position="275"/>
        <end position="290"/>
    </location>
</feature>
<dbReference type="InterPro" id="IPR013882">
    <property type="entry name" value="Ctp1_C"/>
</dbReference>
<dbReference type="Pfam" id="PF08573">
    <property type="entry name" value="SAE2"/>
    <property type="match status" value="1"/>
</dbReference>
<dbReference type="AlphaFoldDB" id="A0A9P3PT45"/>
<feature type="compositionally biased region" description="Basic and acidic residues" evidence="5">
    <location>
        <begin position="509"/>
        <end position="524"/>
    </location>
</feature>
<dbReference type="OrthoDB" id="5801062at2759"/>
<accession>A0A9P3PT45</accession>
<feature type="region of interest" description="Disordered" evidence="5">
    <location>
        <begin position="625"/>
        <end position="726"/>
    </location>
</feature>
<evidence type="ECO:0000256" key="1">
    <source>
        <dbReference type="ARBA" id="ARBA00004123"/>
    </source>
</evidence>
<keyword evidence="4" id="KW-0175">Coiled coil</keyword>
<comment type="subcellular location">
    <subcellularLocation>
        <location evidence="1">Nucleus</location>
    </subcellularLocation>
</comment>
<dbReference type="InterPro" id="IPR033316">
    <property type="entry name" value="RBBP8-like"/>
</dbReference>
<evidence type="ECO:0000256" key="2">
    <source>
        <dbReference type="ARBA" id="ARBA00022763"/>
    </source>
</evidence>
<dbReference type="GO" id="GO:0010792">
    <property type="term" value="P:DNA double-strand break processing involved in repair via single-strand annealing"/>
    <property type="evidence" value="ECO:0007669"/>
    <property type="project" value="TreeGrafter"/>
</dbReference>
<proteinExistence type="predicted"/>
<feature type="coiled-coil region" evidence="4">
    <location>
        <begin position="84"/>
        <end position="174"/>
    </location>
</feature>
<feature type="region of interest" description="Disordered" evidence="5">
    <location>
        <begin position="359"/>
        <end position="544"/>
    </location>
</feature>
<feature type="compositionally biased region" description="Basic residues" evidence="5">
    <location>
        <begin position="665"/>
        <end position="674"/>
    </location>
</feature>
<evidence type="ECO:0000313" key="7">
    <source>
        <dbReference type="EMBL" id="GLB40862.1"/>
    </source>
</evidence>
<keyword evidence="7" id="KW-0540">Nuclease</keyword>
<dbReference type="PANTHER" id="PTHR15107">
    <property type="entry name" value="RETINOBLASTOMA BINDING PROTEIN 8"/>
    <property type="match status" value="1"/>
</dbReference>
<evidence type="ECO:0000256" key="3">
    <source>
        <dbReference type="ARBA" id="ARBA00023242"/>
    </source>
</evidence>
<feature type="domain" description="DNA endonuclease activator Ctp1 C-terminal" evidence="6">
    <location>
        <begin position="587"/>
        <end position="692"/>
    </location>
</feature>
<evidence type="ECO:0000256" key="5">
    <source>
        <dbReference type="SAM" id="MobiDB-lite"/>
    </source>
</evidence>
<keyword evidence="7" id="KW-0255">Endonuclease</keyword>
<evidence type="ECO:0000313" key="8">
    <source>
        <dbReference type="Proteomes" id="UP001063166"/>
    </source>
</evidence>
<feature type="region of interest" description="Disordered" evidence="5">
    <location>
        <begin position="233"/>
        <end position="316"/>
    </location>
</feature>
<feature type="compositionally biased region" description="Pro residues" evidence="5">
    <location>
        <begin position="443"/>
        <end position="466"/>
    </location>
</feature>
<feature type="compositionally biased region" description="Polar residues" evidence="5">
    <location>
        <begin position="359"/>
        <end position="376"/>
    </location>
</feature>
<gene>
    <name evidence="7" type="ORF">LshimejAT787_0900770</name>
</gene>
<keyword evidence="3" id="KW-0539">Nucleus</keyword>
<feature type="compositionally biased region" description="Basic and acidic residues" evidence="5">
    <location>
        <begin position="708"/>
        <end position="726"/>
    </location>
</feature>
<evidence type="ECO:0000256" key="4">
    <source>
        <dbReference type="SAM" id="Coils"/>
    </source>
</evidence>
<organism evidence="7 8">
    <name type="scientific">Lyophyllum shimeji</name>
    <name type="common">Hon-shimeji</name>
    <name type="synonym">Tricholoma shimeji</name>
    <dbReference type="NCBI Taxonomy" id="47721"/>
    <lineage>
        <taxon>Eukaryota</taxon>
        <taxon>Fungi</taxon>
        <taxon>Dikarya</taxon>
        <taxon>Basidiomycota</taxon>
        <taxon>Agaricomycotina</taxon>
        <taxon>Agaricomycetes</taxon>
        <taxon>Agaricomycetidae</taxon>
        <taxon>Agaricales</taxon>
        <taxon>Tricholomatineae</taxon>
        <taxon>Lyophyllaceae</taxon>
        <taxon>Lyophyllum</taxon>
    </lineage>
</organism>
<name>A0A9P3PT45_LYOSH</name>
<keyword evidence="2" id="KW-0227">DNA damage</keyword>
<dbReference type="GO" id="GO:0003684">
    <property type="term" value="F:damaged DNA binding"/>
    <property type="evidence" value="ECO:0007669"/>
    <property type="project" value="TreeGrafter"/>
</dbReference>
<dbReference type="EMBL" id="BRPK01000009">
    <property type="protein sequence ID" value="GLB40862.1"/>
    <property type="molecule type" value="Genomic_DNA"/>
</dbReference>
<feature type="compositionally biased region" description="Polar residues" evidence="5">
    <location>
        <begin position="426"/>
        <end position="438"/>
    </location>
</feature>
<dbReference type="GO" id="GO:0004519">
    <property type="term" value="F:endonuclease activity"/>
    <property type="evidence" value="ECO:0007669"/>
    <property type="project" value="UniProtKB-KW"/>
</dbReference>
<sequence>MEPSTNTFSNKFLQERDRVMLEKHQKDLEIRDRKNERLKRANDDTLKQLYDAQHRGNRLARSLGFNDIFEAQITIDTADGETSYKECLERVEALQQQLSAVQEENERFQALIDALERDRERLRAELATAEKKEEELKAHASKHHSLADKYLQDFEQLQRRYDALADVKERAAQRYKVDYAKWRRFRDWIFTEEAEHEKDKNEGSITEEEKRSRYIASIMRKKKMLMELGFQSLDGDENKTPTQISPPPPLGGIKDVECDKENISAPRTETKARRSSTPASSSSKSTLSSTAVEASNTAVPPGTSKKPQPFPAPPLRNRLINTVSSATAPSSSPTVFNVPSSTNTTRALLTFHPVIAQQTSTIKQEPGSSPSISTAHRPSKRQRPNSAANLASSDTEEESQAVGNHSTPTKPLKVEASPATSPAHMPSSQTEADSQSQFLVFPDPAPYPPRPVSTPQTLPRPHPSLPDRPAFTEPRRVVSRDAVSLQPTKIRRLSDEHARSSAMTSSTPKPKEIQPNEPSTEKGKGKVVQAPVSTPANSVRTSGQKRMEDYSAFKGRGRYAKDVKAIKDTINAQFEIDPAKNGGLDFQYDEVVRRREDRRRMDAGDCECCRDYYEAVGPLPARLQAPLWRSPPTTPAKPCTRHQQHLSASTGDDTHQSEIASHRQAISRHRHHWERAKTPPGYRNIGFPDTQEAEDINERAREMHRRKKEEIEAAARREDGRYRRRS</sequence>
<dbReference type="PANTHER" id="PTHR15107:SF0">
    <property type="entry name" value="DNA ENDONUCLEASE ACTIVATOR CTP1 C-TERMINAL DOMAIN-CONTAINING PROTEIN"/>
    <property type="match status" value="1"/>
</dbReference>
<dbReference type="GO" id="GO:0005634">
    <property type="term" value="C:nucleus"/>
    <property type="evidence" value="ECO:0007669"/>
    <property type="project" value="UniProtKB-SubCell"/>
</dbReference>
<feature type="compositionally biased region" description="Basic and acidic residues" evidence="5">
    <location>
        <begin position="254"/>
        <end position="272"/>
    </location>
</feature>